<dbReference type="Proteomes" id="UP001595823">
    <property type="component" value="Unassembled WGS sequence"/>
</dbReference>
<gene>
    <name evidence="3" type="ORF">ACFPET_15070</name>
</gene>
<comment type="caution">
    <text evidence="3">The sequence shown here is derived from an EMBL/GenBank/DDBJ whole genome shotgun (WGS) entry which is preliminary data.</text>
</comment>
<dbReference type="EMBL" id="JBHSDK010000021">
    <property type="protein sequence ID" value="MFC4336523.1"/>
    <property type="molecule type" value="Genomic_DNA"/>
</dbReference>
<evidence type="ECO:0000259" key="2">
    <source>
        <dbReference type="Pfam" id="PF08044"/>
    </source>
</evidence>
<evidence type="ECO:0000256" key="1">
    <source>
        <dbReference type="SAM" id="Phobius"/>
    </source>
</evidence>
<dbReference type="Pfam" id="PF08044">
    <property type="entry name" value="DUF1707"/>
    <property type="match status" value="1"/>
</dbReference>
<dbReference type="InterPro" id="IPR012551">
    <property type="entry name" value="DUF1707_SHOCT-like"/>
</dbReference>
<feature type="transmembrane region" description="Helical" evidence="1">
    <location>
        <begin position="88"/>
        <end position="112"/>
    </location>
</feature>
<organism evidence="3 4">
    <name type="scientific">Salininema proteolyticum</name>
    <dbReference type="NCBI Taxonomy" id="1607685"/>
    <lineage>
        <taxon>Bacteria</taxon>
        <taxon>Bacillati</taxon>
        <taxon>Actinomycetota</taxon>
        <taxon>Actinomycetes</taxon>
        <taxon>Glycomycetales</taxon>
        <taxon>Glycomycetaceae</taxon>
        <taxon>Salininema</taxon>
    </lineage>
</organism>
<keyword evidence="1" id="KW-0472">Membrane</keyword>
<name>A0ABV8U0A8_9ACTN</name>
<reference evidence="4" key="1">
    <citation type="journal article" date="2019" name="Int. J. Syst. Evol. Microbiol.">
        <title>The Global Catalogue of Microorganisms (GCM) 10K type strain sequencing project: providing services to taxonomists for standard genome sequencing and annotation.</title>
        <authorList>
            <consortium name="The Broad Institute Genomics Platform"/>
            <consortium name="The Broad Institute Genome Sequencing Center for Infectious Disease"/>
            <person name="Wu L."/>
            <person name="Ma J."/>
        </authorList>
    </citation>
    <scope>NUCLEOTIDE SEQUENCE [LARGE SCALE GENOMIC DNA]</scope>
    <source>
        <strain evidence="4">IBRC-M 10908</strain>
    </source>
</reference>
<accession>A0ABV8U0A8</accession>
<keyword evidence="1" id="KW-0812">Transmembrane</keyword>
<evidence type="ECO:0000313" key="4">
    <source>
        <dbReference type="Proteomes" id="UP001595823"/>
    </source>
</evidence>
<protein>
    <submittedName>
        <fullName evidence="3">DUF1707 domain-containing protein</fullName>
    </submittedName>
</protein>
<dbReference type="RefSeq" id="WP_380622548.1">
    <property type="nucleotide sequence ID" value="NZ_JBHSDK010000021.1"/>
</dbReference>
<keyword evidence="4" id="KW-1185">Reference proteome</keyword>
<evidence type="ECO:0000313" key="3">
    <source>
        <dbReference type="EMBL" id="MFC4336523.1"/>
    </source>
</evidence>
<keyword evidence="1" id="KW-1133">Transmembrane helix</keyword>
<proteinExistence type="predicted"/>
<sequence>MDPYDIRASRADRRYVIDCLDSALKKGHVSQGQYRSRRQEALAATTVGELQHLLDELSYMESVPHDSWRYGHWRGPVREGRELELQRAVGLAFFFVAVVVVVLVLYVVFTLISDVL</sequence>
<feature type="domain" description="DUF1707" evidence="2">
    <location>
        <begin position="6"/>
        <end position="57"/>
    </location>
</feature>